<organism evidence="1 2">
    <name type="scientific">Flavobacterium chuncheonense</name>
    <dbReference type="NCBI Taxonomy" id="2026653"/>
    <lineage>
        <taxon>Bacteria</taxon>
        <taxon>Pseudomonadati</taxon>
        <taxon>Bacteroidota</taxon>
        <taxon>Flavobacteriia</taxon>
        <taxon>Flavobacteriales</taxon>
        <taxon>Flavobacteriaceae</taxon>
        <taxon>Flavobacterium</taxon>
    </lineage>
</organism>
<dbReference type="InterPro" id="IPR011652">
    <property type="entry name" value="MORN_2"/>
</dbReference>
<gene>
    <name evidence="1" type="ORF">ACFS5J_01680</name>
</gene>
<evidence type="ECO:0000313" key="1">
    <source>
        <dbReference type="EMBL" id="MFD2890721.1"/>
    </source>
</evidence>
<dbReference type="Pfam" id="PF07661">
    <property type="entry name" value="MORN_2"/>
    <property type="match status" value="2"/>
</dbReference>
<dbReference type="Gene3D" id="3.90.930.1">
    <property type="match status" value="1"/>
</dbReference>
<keyword evidence="2" id="KW-1185">Reference proteome</keyword>
<sequence length="176" mass="20693">MRIIIYILTFLLFVSCKTTQTKLEFLEKNIATEYYDSGEIKSVGTIEDFHKEYNNYRIGFWREFYRDGMLKESGNYKLDTYTQCCTGGICDGFYSYKFGEWSYYHQNGKLKAKGKYSIGKKYIKTSCEGGDEINFGFVSDSWKFYDENGNEIKPTKNDIAEIEKTSILDEWNMTKK</sequence>
<reference evidence="2" key="1">
    <citation type="journal article" date="2019" name="Int. J. Syst. Evol. Microbiol.">
        <title>The Global Catalogue of Microorganisms (GCM) 10K type strain sequencing project: providing services to taxonomists for standard genome sequencing and annotation.</title>
        <authorList>
            <consortium name="The Broad Institute Genomics Platform"/>
            <consortium name="The Broad Institute Genome Sequencing Center for Infectious Disease"/>
            <person name="Wu L."/>
            <person name="Ma J."/>
        </authorList>
    </citation>
    <scope>NUCLEOTIDE SEQUENCE [LARGE SCALE GENOMIC DNA]</scope>
    <source>
        <strain evidence="2">KCTC 22671</strain>
    </source>
</reference>
<evidence type="ECO:0008006" key="3">
    <source>
        <dbReference type="Google" id="ProtNLM"/>
    </source>
</evidence>
<dbReference type="RefSeq" id="WP_379810201.1">
    <property type="nucleotide sequence ID" value="NZ_JBHUPC010000007.1"/>
</dbReference>
<accession>A0ABW5YI34</accession>
<evidence type="ECO:0000313" key="2">
    <source>
        <dbReference type="Proteomes" id="UP001597534"/>
    </source>
</evidence>
<protein>
    <recommendedName>
        <fullName evidence="3">MORN repeat protein</fullName>
    </recommendedName>
</protein>
<dbReference type="Proteomes" id="UP001597534">
    <property type="component" value="Unassembled WGS sequence"/>
</dbReference>
<comment type="caution">
    <text evidence="1">The sequence shown here is derived from an EMBL/GenBank/DDBJ whole genome shotgun (WGS) entry which is preliminary data.</text>
</comment>
<name>A0ABW5YI34_9FLAO</name>
<proteinExistence type="predicted"/>
<dbReference type="PROSITE" id="PS51257">
    <property type="entry name" value="PROKAR_LIPOPROTEIN"/>
    <property type="match status" value="1"/>
</dbReference>
<dbReference type="EMBL" id="JBHUPC010000007">
    <property type="protein sequence ID" value="MFD2890721.1"/>
    <property type="molecule type" value="Genomic_DNA"/>
</dbReference>